<proteinExistence type="predicted"/>
<accession>A0ABN1SVW9</accession>
<dbReference type="EMBL" id="BAAAIE010000356">
    <property type="protein sequence ID" value="GAA1006972.1"/>
    <property type="molecule type" value="Genomic_DNA"/>
</dbReference>
<evidence type="ECO:0000313" key="2">
    <source>
        <dbReference type="Proteomes" id="UP001500033"/>
    </source>
</evidence>
<sequence>MFRYVPRYCSECSQVTTGFEQVRASDAKYVGHWFEPSIAHRHLRRSGLVLLREDLPSCYPRVIRTDAEG</sequence>
<protein>
    <submittedName>
        <fullName evidence="1">Uncharacterized protein</fullName>
    </submittedName>
</protein>
<organism evidence="1 2">
    <name type="scientific">Streptomyces rhizosphaericus</name>
    <dbReference type="NCBI Taxonomy" id="114699"/>
    <lineage>
        <taxon>Bacteria</taxon>
        <taxon>Bacillati</taxon>
        <taxon>Actinomycetota</taxon>
        <taxon>Actinomycetes</taxon>
        <taxon>Kitasatosporales</taxon>
        <taxon>Streptomycetaceae</taxon>
        <taxon>Streptomyces</taxon>
        <taxon>Streptomyces violaceusniger group</taxon>
    </lineage>
</organism>
<comment type="caution">
    <text evidence="1">The sequence shown here is derived from an EMBL/GenBank/DDBJ whole genome shotgun (WGS) entry which is preliminary data.</text>
</comment>
<keyword evidence="2" id="KW-1185">Reference proteome</keyword>
<reference evidence="1 2" key="1">
    <citation type="journal article" date="2019" name="Int. J. Syst. Evol. Microbiol.">
        <title>The Global Catalogue of Microorganisms (GCM) 10K type strain sequencing project: providing services to taxonomists for standard genome sequencing and annotation.</title>
        <authorList>
            <consortium name="The Broad Institute Genomics Platform"/>
            <consortium name="The Broad Institute Genome Sequencing Center for Infectious Disease"/>
            <person name="Wu L."/>
            <person name="Ma J."/>
        </authorList>
    </citation>
    <scope>NUCLEOTIDE SEQUENCE [LARGE SCALE GENOMIC DNA]</scope>
    <source>
        <strain evidence="1 2">JCM 11445</strain>
    </source>
</reference>
<gene>
    <name evidence="1" type="ORF">GCM10009576_098790</name>
</gene>
<evidence type="ECO:0000313" key="1">
    <source>
        <dbReference type="EMBL" id="GAA1006972.1"/>
    </source>
</evidence>
<name>A0ABN1SVW9_9ACTN</name>
<dbReference type="Proteomes" id="UP001500033">
    <property type="component" value="Unassembled WGS sequence"/>
</dbReference>